<feature type="region of interest" description="Disordered" evidence="1">
    <location>
        <begin position="1"/>
        <end position="51"/>
    </location>
</feature>
<evidence type="ECO:0000313" key="5">
    <source>
        <dbReference type="Proteomes" id="UP000041770"/>
    </source>
</evidence>
<proteinExistence type="predicted"/>
<dbReference type="Proteomes" id="UP000044806">
    <property type="component" value="Unassembled WGS sequence"/>
</dbReference>
<dbReference type="Proteomes" id="UP000041770">
    <property type="component" value="Unassembled WGS sequence"/>
</dbReference>
<evidence type="ECO:0000313" key="6">
    <source>
        <dbReference type="Proteomes" id="UP000044806"/>
    </source>
</evidence>
<evidence type="ECO:0000313" key="2">
    <source>
        <dbReference type="EMBL" id="CSA74649.1"/>
    </source>
</evidence>
<dbReference type="EMBL" id="CWQY01000010">
    <property type="protein sequence ID" value="CSC62518.1"/>
    <property type="molecule type" value="Genomic_DNA"/>
</dbReference>
<evidence type="ECO:0000313" key="3">
    <source>
        <dbReference type="EMBL" id="CSC15527.1"/>
    </source>
</evidence>
<dbReference type="EMBL" id="CWOW01000011">
    <property type="protein sequence ID" value="CSA74649.1"/>
    <property type="molecule type" value="Genomic_DNA"/>
</dbReference>
<reference evidence="5 6" key="1">
    <citation type="submission" date="2015-07" db="EMBL/GenBank/DDBJ databases">
        <authorList>
            <consortium name="Pathogen Informatics"/>
        </authorList>
    </citation>
    <scope>NUCLEOTIDE SEQUENCE [LARGE SCALE GENOMIC DNA]</scope>
    <source>
        <strain evidence="4 5">A316</strain>
        <strain evidence="3 7">A325</strain>
        <strain evidence="2 6">A51</strain>
    </source>
</reference>
<accession>A0A655XM24</accession>
<sequence>MTLPGSAFTSSTKVTPFGKEENSGNDESELLHPANNKRENPNNATFLITSP</sequence>
<dbReference type="EMBL" id="CWQJ01000010">
    <property type="protein sequence ID" value="CSC15527.1"/>
    <property type="molecule type" value="Genomic_DNA"/>
</dbReference>
<name>A0A655XM24_VIBCL</name>
<organism evidence="3 7">
    <name type="scientific">Vibrio cholerae</name>
    <dbReference type="NCBI Taxonomy" id="666"/>
    <lineage>
        <taxon>Bacteria</taxon>
        <taxon>Pseudomonadati</taxon>
        <taxon>Pseudomonadota</taxon>
        <taxon>Gammaproteobacteria</taxon>
        <taxon>Vibrionales</taxon>
        <taxon>Vibrionaceae</taxon>
        <taxon>Vibrio</taxon>
    </lineage>
</organism>
<evidence type="ECO:0000313" key="4">
    <source>
        <dbReference type="EMBL" id="CSC62518.1"/>
    </source>
</evidence>
<feature type="compositionally biased region" description="Polar residues" evidence="1">
    <location>
        <begin position="41"/>
        <end position="51"/>
    </location>
</feature>
<protein>
    <submittedName>
        <fullName evidence="3">Uncharacterized protein</fullName>
    </submittedName>
</protein>
<evidence type="ECO:0000256" key="1">
    <source>
        <dbReference type="SAM" id="MobiDB-lite"/>
    </source>
</evidence>
<gene>
    <name evidence="2" type="ORF">ERS013165_02330</name>
    <name evidence="4" type="ORF">ERS013200_01847</name>
    <name evidence="3" type="ORF">ERS013201_01914</name>
</gene>
<evidence type="ECO:0000313" key="7">
    <source>
        <dbReference type="Proteomes" id="UP000046067"/>
    </source>
</evidence>
<dbReference type="Proteomes" id="UP000046067">
    <property type="component" value="Unassembled WGS sequence"/>
</dbReference>
<dbReference type="AlphaFoldDB" id="A0A655XM24"/>